<feature type="transmembrane region" description="Helical" evidence="1">
    <location>
        <begin position="281"/>
        <end position="305"/>
    </location>
</feature>
<feature type="transmembrane region" description="Helical" evidence="1">
    <location>
        <begin position="244"/>
        <end position="261"/>
    </location>
</feature>
<protein>
    <submittedName>
        <fullName evidence="2">Uncharacterized protein</fullName>
    </submittedName>
</protein>
<evidence type="ECO:0000256" key="1">
    <source>
        <dbReference type="SAM" id="Phobius"/>
    </source>
</evidence>
<sequence>MPASTTAASTNKTLGHFPCKSHDEIDYLGKQTPTGSGNSIPALKSQTKCARLSLLRWFSSEENSESFMRLEGFGDSHDNIFDPRACSHWNWSPTKSQNFEYQRYLVSKDRHWRFKAFATSLLAVAMVLTHDSQKPLLSRARHVPVAAHSIIQLTLIFQGPLSYPLGCQLDLFGYLWVPFLRLCNTVYRCTSQPSCSGYWDEEWEESYETFDNSLPTLMKLLKIFGVNFFVWGIFKYLTVSQVSLPATALSFAILLAGHALSRMAKILCLTGSGLPVPEYAYANLELCLVSFALVYVCVVYVRLLLEERYLTHYLQSKMG</sequence>
<keyword evidence="1" id="KW-1133">Transmembrane helix</keyword>
<evidence type="ECO:0000313" key="2">
    <source>
        <dbReference type="EMBL" id="JAC60244.1"/>
    </source>
</evidence>
<gene>
    <name evidence="2" type="ORF">TSPGSL018_29431</name>
</gene>
<keyword evidence="1" id="KW-0812">Transmembrane</keyword>
<dbReference type="AlphaFoldDB" id="A0A061QP97"/>
<keyword evidence="1" id="KW-0472">Membrane</keyword>
<accession>A0A061QP97</accession>
<organism evidence="2">
    <name type="scientific">Tetraselmis sp. GSL018</name>
    <dbReference type="NCBI Taxonomy" id="582737"/>
    <lineage>
        <taxon>Eukaryota</taxon>
        <taxon>Viridiplantae</taxon>
        <taxon>Chlorophyta</taxon>
        <taxon>core chlorophytes</taxon>
        <taxon>Chlorodendrophyceae</taxon>
        <taxon>Chlorodendrales</taxon>
        <taxon>Chlorodendraceae</taxon>
        <taxon>Tetraselmis</taxon>
    </lineage>
</organism>
<name>A0A061QP97_9CHLO</name>
<reference evidence="2" key="1">
    <citation type="submission" date="2014-05" db="EMBL/GenBank/DDBJ databases">
        <title>The transcriptome of the halophilic microalga Tetraselmis sp. GSL018 isolated from the Great Salt Lake, Utah.</title>
        <authorList>
            <person name="Jinkerson R.E."/>
            <person name="D'Adamo S."/>
            <person name="Posewitz M.C."/>
        </authorList>
    </citation>
    <scope>NUCLEOTIDE SEQUENCE</scope>
    <source>
        <strain evidence="2">GSL018</strain>
    </source>
</reference>
<proteinExistence type="predicted"/>
<dbReference type="EMBL" id="GBEZ01027017">
    <property type="protein sequence ID" value="JAC60244.1"/>
    <property type="molecule type" value="Transcribed_RNA"/>
</dbReference>